<dbReference type="Proteomes" id="UP000838308">
    <property type="component" value="Unassembled WGS sequence"/>
</dbReference>
<reference evidence="1" key="1">
    <citation type="submission" date="2022-04" db="EMBL/GenBank/DDBJ databases">
        <authorList>
            <person name="Criscuolo A."/>
        </authorList>
    </citation>
    <scope>NUCLEOTIDE SEQUENCE</scope>
    <source>
        <strain evidence="1">CIP111895</strain>
    </source>
</reference>
<accession>A0ABM9EPB7</accession>
<comment type="caution">
    <text evidence="1">The sequence shown here is derived from an EMBL/GenBank/DDBJ whole genome shotgun (WGS) entry which is preliminary data.</text>
</comment>
<protein>
    <submittedName>
        <fullName evidence="1">Uncharacterized protein</fullName>
    </submittedName>
</protein>
<evidence type="ECO:0000313" key="1">
    <source>
        <dbReference type="EMBL" id="CAH2713974.1"/>
    </source>
</evidence>
<gene>
    <name evidence="1" type="ORF">BACCIP111895_01128</name>
</gene>
<evidence type="ECO:0000313" key="2">
    <source>
        <dbReference type="Proteomes" id="UP000838308"/>
    </source>
</evidence>
<organism evidence="1 2">
    <name type="scientific">Neobacillus rhizosphaerae</name>
    <dbReference type="NCBI Taxonomy" id="2880965"/>
    <lineage>
        <taxon>Bacteria</taxon>
        <taxon>Bacillati</taxon>
        <taxon>Bacillota</taxon>
        <taxon>Bacilli</taxon>
        <taxon>Bacillales</taxon>
        <taxon>Bacillaceae</taxon>
        <taxon>Neobacillus</taxon>
    </lineage>
</organism>
<dbReference type="EMBL" id="CALBWS010000004">
    <property type="protein sequence ID" value="CAH2713974.1"/>
    <property type="molecule type" value="Genomic_DNA"/>
</dbReference>
<name>A0ABM9EPB7_9BACI</name>
<sequence>MFSLLVLVFIIYLGALTHAFSIINIVTAQIKDARPQWDRHQIDMVSGYQKRLFLCNRKVLLYIRKRSPEV</sequence>
<keyword evidence="2" id="KW-1185">Reference proteome</keyword>
<proteinExistence type="predicted"/>